<accession>W4RHI6</accession>
<dbReference type="AlphaFoldDB" id="W4RHI6"/>
<organism evidence="2 3">
    <name type="scientific">Mesobacillus boroniphilus JCM 21738</name>
    <dbReference type="NCBI Taxonomy" id="1294265"/>
    <lineage>
        <taxon>Bacteria</taxon>
        <taxon>Bacillati</taxon>
        <taxon>Bacillota</taxon>
        <taxon>Bacilli</taxon>
        <taxon>Bacillales</taxon>
        <taxon>Bacillaceae</taxon>
        <taxon>Mesobacillus</taxon>
    </lineage>
</organism>
<sequence>MKDILLKRDIITDSIKGTGYSAKKSMSFTCSSNGRKHQSQTAKGKKLLNV</sequence>
<feature type="compositionally biased region" description="Basic residues" evidence="1">
    <location>
        <begin position="34"/>
        <end position="50"/>
    </location>
</feature>
<evidence type="ECO:0000313" key="3">
    <source>
        <dbReference type="Proteomes" id="UP000018949"/>
    </source>
</evidence>
<reference evidence="2 3" key="1">
    <citation type="submission" date="2013-12" db="EMBL/GenBank/DDBJ databases">
        <title>NBRP : Genome information of microbial organism related human and environment.</title>
        <authorList>
            <person name="Hattori M."/>
            <person name="Oshima K."/>
            <person name="Inaba H."/>
            <person name="Suda W."/>
            <person name="Sakamoto M."/>
            <person name="Iino T."/>
            <person name="Kitahara M."/>
            <person name="Oshida Y."/>
            <person name="Iida T."/>
            <person name="Kudo T."/>
            <person name="Itoh T."/>
            <person name="Ahmed I."/>
            <person name="Ohkuma M."/>
        </authorList>
    </citation>
    <scope>NUCLEOTIDE SEQUENCE [LARGE SCALE GENOMIC DNA]</scope>
    <source>
        <strain evidence="2 3">JCM 21738</strain>
    </source>
</reference>
<proteinExistence type="predicted"/>
<evidence type="ECO:0000256" key="1">
    <source>
        <dbReference type="SAM" id="MobiDB-lite"/>
    </source>
</evidence>
<dbReference type="EMBL" id="BAUW01000002">
    <property type="protein sequence ID" value="GAE43761.1"/>
    <property type="molecule type" value="Genomic_DNA"/>
</dbReference>
<keyword evidence="3" id="KW-1185">Reference proteome</keyword>
<protein>
    <submittedName>
        <fullName evidence="2">Uncharacterized protein</fullName>
    </submittedName>
</protein>
<dbReference type="Proteomes" id="UP000018949">
    <property type="component" value="Unassembled WGS sequence"/>
</dbReference>
<evidence type="ECO:0000313" key="2">
    <source>
        <dbReference type="EMBL" id="GAE43761.1"/>
    </source>
</evidence>
<name>W4RHI6_9BACI</name>
<feature type="region of interest" description="Disordered" evidence="1">
    <location>
        <begin position="26"/>
        <end position="50"/>
    </location>
</feature>
<gene>
    <name evidence="2" type="ORF">JCM21738_413</name>
</gene>
<comment type="caution">
    <text evidence="2">The sequence shown here is derived from an EMBL/GenBank/DDBJ whole genome shotgun (WGS) entry which is preliminary data.</text>
</comment>